<dbReference type="STRING" id="525904.Tter_2287"/>
<dbReference type="RefSeq" id="WP_012876217.1">
    <property type="nucleotide sequence ID" value="NC_013526.1"/>
</dbReference>
<keyword evidence="2 4" id="KW-0808">Transferase</keyword>
<proteinExistence type="inferred from homology"/>
<keyword evidence="7" id="KW-1185">Reference proteome</keyword>
<dbReference type="EMBL" id="CP001826">
    <property type="protein sequence ID" value="ACZ43186.1"/>
    <property type="molecule type" value="Genomic_DNA"/>
</dbReference>
<evidence type="ECO:0000256" key="1">
    <source>
        <dbReference type="ARBA" id="ARBA00010688"/>
    </source>
</evidence>
<protein>
    <submittedName>
        <fullName evidence="6">PfkB domain protein</fullName>
    </submittedName>
</protein>
<dbReference type="GO" id="GO:0005829">
    <property type="term" value="C:cytosol"/>
    <property type="evidence" value="ECO:0007669"/>
    <property type="project" value="TreeGrafter"/>
</dbReference>
<dbReference type="GO" id="GO:0006796">
    <property type="term" value="P:phosphate-containing compound metabolic process"/>
    <property type="evidence" value="ECO:0007669"/>
    <property type="project" value="UniProtKB-ARBA"/>
</dbReference>
<dbReference type="InterPro" id="IPR011611">
    <property type="entry name" value="PfkB_dom"/>
</dbReference>
<dbReference type="GO" id="GO:0016301">
    <property type="term" value="F:kinase activity"/>
    <property type="evidence" value="ECO:0007669"/>
    <property type="project" value="UniProtKB-KW"/>
</dbReference>
<dbReference type="PRINTS" id="PR00990">
    <property type="entry name" value="RIBOKINASE"/>
</dbReference>
<accession>D1CHG5</accession>
<keyword evidence="3 4" id="KW-0418">Kinase</keyword>
<dbReference type="AlphaFoldDB" id="D1CHG5"/>
<dbReference type="HOGENOM" id="CLU_027634_7_0_0"/>
<organism evidence="6 7">
    <name type="scientific">Thermobaculum terrenum (strain ATCC BAA-798 / CCMEE 7001 / YNP1)</name>
    <dbReference type="NCBI Taxonomy" id="525904"/>
    <lineage>
        <taxon>Bacteria</taxon>
        <taxon>Bacillati</taxon>
        <taxon>Chloroflexota</taxon>
        <taxon>Chloroflexia</taxon>
        <taxon>Candidatus Thermobaculales</taxon>
        <taxon>Candidatus Thermobaculaceae</taxon>
        <taxon>Thermobaculum</taxon>
    </lineage>
</organism>
<dbReference type="InterPro" id="IPR029056">
    <property type="entry name" value="Ribokinase-like"/>
</dbReference>
<dbReference type="PROSITE" id="PS00584">
    <property type="entry name" value="PFKB_KINASES_2"/>
    <property type="match status" value="1"/>
</dbReference>
<dbReference type="OrthoDB" id="9775849at2"/>
<dbReference type="Pfam" id="PF00294">
    <property type="entry name" value="PfkB"/>
    <property type="match status" value="1"/>
</dbReference>
<dbReference type="Gene3D" id="3.40.1190.20">
    <property type="match status" value="1"/>
</dbReference>
<dbReference type="KEGG" id="ttr:Tter_2287"/>
<dbReference type="PANTHER" id="PTHR10584">
    <property type="entry name" value="SUGAR KINASE"/>
    <property type="match status" value="1"/>
</dbReference>
<dbReference type="SUPFAM" id="SSF53613">
    <property type="entry name" value="Ribokinase-like"/>
    <property type="match status" value="1"/>
</dbReference>
<evidence type="ECO:0000256" key="3">
    <source>
        <dbReference type="ARBA" id="ARBA00022777"/>
    </source>
</evidence>
<evidence type="ECO:0000256" key="2">
    <source>
        <dbReference type="ARBA" id="ARBA00022679"/>
    </source>
</evidence>
<dbReference type="eggNOG" id="COG0524">
    <property type="taxonomic scope" value="Bacteria"/>
</dbReference>
<dbReference type="InterPro" id="IPR002139">
    <property type="entry name" value="Ribo/fructo_kinase"/>
</dbReference>
<gene>
    <name evidence="6" type="ordered locus">Tter_2287</name>
</gene>
<sequence length="313" mass="32381">MRCPRRLVLVGSVLVDVLLYVPHMPERGGDVLAQGAVVTSGGGYNVLVGASRLGMPVAYAGKVGSGPMGAQVLRDLESADIPILLPPSDDGDTGFDIGLVEPDGERTFVTAPGVESKLTASDLAVIPLVGGDVVYVSGYDLCYPVSGAALADWLPALPQDVLLAFDPGPLVGEIPVRYLYVVLRRVDIISLNQRELAILTGEDALPTAVERLAGLLHEGAWVVVRAGAHGCWIAGPEGHLRHVPGRPVAAVDSTGAGDAHVAALLAALHAGHPLEEAAHRANVAASIAVGRRGPATGPTLEELETLLCEERSG</sequence>
<feature type="domain" description="Carbohydrate kinase PfkB" evidence="5">
    <location>
        <begin position="6"/>
        <end position="296"/>
    </location>
</feature>
<comment type="similarity">
    <text evidence="1 4">Belongs to the carbohydrate kinase PfkB family.</text>
</comment>
<evidence type="ECO:0000259" key="5">
    <source>
        <dbReference type="Pfam" id="PF00294"/>
    </source>
</evidence>
<dbReference type="InterPro" id="IPR002173">
    <property type="entry name" value="Carboh/pur_kinase_PfkB_CS"/>
</dbReference>
<dbReference type="Proteomes" id="UP000000323">
    <property type="component" value="Chromosome 2"/>
</dbReference>
<evidence type="ECO:0000313" key="6">
    <source>
        <dbReference type="EMBL" id="ACZ43186.1"/>
    </source>
</evidence>
<evidence type="ECO:0000256" key="4">
    <source>
        <dbReference type="RuleBase" id="RU003704"/>
    </source>
</evidence>
<reference evidence="7" key="1">
    <citation type="journal article" date="2010" name="Stand. Genomic Sci.">
        <title>Complete genome sequence of 'Thermobaculum terrenum' type strain (YNP1).</title>
        <authorList>
            <person name="Kiss H."/>
            <person name="Cleland D."/>
            <person name="Lapidus A."/>
            <person name="Lucas S."/>
            <person name="Glavina Del Rio T."/>
            <person name="Nolan M."/>
            <person name="Tice H."/>
            <person name="Han C."/>
            <person name="Goodwin L."/>
            <person name="Pitluck S."/>
            <person name="Liolios K."/>
            <person name="Ivanova N."/>
            <person name="Mavromatis K."/>
            <person name="Ovchinnikova G."/>
            <person name="Pati A."/>
            <person name="Chen A."/>
            <person name="Palaniappan K."/>
            <person name="Land M."/>
            <person name="Hauser L."/>
            <person name="Chang Y."/>
            <person name="Jeffries C."/>
            <person name="Lu M."/>
            <person name="Brettin T."/>
            <person name="Detter J."/>
            <person name="Goker M."/>
            <person name="Tindall B."/>
            <person name="Beck B."/>
            <person name="McDermott T."/>
            <person name="Woyke T."/>
            <person name="Bristow J."/>
            <person name="Eisen J."/>
            <person name="Markowitz V."/>
            <person name="Hugenholtz P."/>
            <person name="Kyrpides N."/>
            <person name="Klenk H."/>
            <person name="Cheng J."/>
        </authorList>
    </citation>
    <scope>NUCLEOTIDE SEQUENCE [LARGE SCALE GENOMIC DNA]</scope>
    <source>
        <strain evidence="7">ATCC BAA-798 / YNP1</strain>
    </source>
</reference>
<dbReference type="PANTHER" id="PTHR10584:SF166">
    <property type="entry name" value="RIBOKINASE"/>
    <property type="match status" value="1"/>
</dbReference>
<evidence type="ECO:0000313" key="7">
    <source>
        <dbReference type="Proteomes" id="UP000000323"/>
    </source>
</evidence>
<name>D1CHG5_THET1</name>